<keyword evidence="2" id="KW-0472">Membrane</keyword>
<comment type="caution">
    <text evidence="3">The sequence shown here is derived from an EMBL/GenBank/DDBJ whole genome shotgun (WGS) entry which is preliminary data.</text>
</comment>
<evidence type="ECO:0000313" key="3">
    <source>
        <dbReference type="EMBL" id="MBA9004950.1"/>
    </source>
</evidence>
<organism evidence="3 4">
    <name type="scientific">Thermomonospora cellulosilytica</name>
    <dbReference type="NCBI Taxonomy" id="1411118"/>
    <lineage>
        <taxon>Bacteria</taxon>
        <taxon>Bacillati</taxon>
        <taxon>Actinomycetota</taxon>
        <taxon>Actinomycetes</taxon>
        <taxon>Streptosporangiales</taxon>
        <taxon>Thermomonosporaceae</taxon>
        <taxon>Thermomonospora</taxon>
    </lineage>
</organism>
<keyword evidence="2" id="KW-1133">Transmembrane helix</keyword>
<sequence>MASGSGRGDRPVDYAAIARDGRFRALRVRHRTLVLVTAVLFLGWYLAYVLLSAFARDLLERPVLGDLNAGLTLGLLQFAVTWLLAALYAVYARLALDPLAEELRADAGRGATTRLPAVPPVPVPVREPVPVPAPAAPRRHRPPSPVSGLRRDQVSGEWTDLGRSPARPGVKGTAR</sequence>
<feature type="region of interest" description="Disordered" evidence="1">
    <location>
        <begin position="128"/>
        <end position="175"/>
    </location>
</feature>
<name>A0A7W3RA55_9ACTN</name>
<dbReference type="EMBL" id="JACJII010000001">
    <property type="protein sequence ID" value="MBA9004950.1"/>
    <property type="molecule type" value="Genomic_DNA"/>
</dbReference>
<dbReference type="InterPro" id="IPR007436">
    <property type="entry name" value="DUF485"/>
</dbReference>
<dbReference type="Pfam" id="PF04341">
    <property type="entry name" value="DUF485"/>
    <property type="match status" value="1"/>
</dbReference>
<accession>A0A7W3RA55</accession>
<dbReference type="RefSeq" id="WP_182706261.1">
    <property type="nucleotide sequence ID" value="NZ_JACJII010000001.1"/>
</dbReference>
<gene>
    <name evidence="3" type="ORF">HNR21_003832</name>
</gene>
<evidence type="ECO:0000256" key="2">
    <source>
        <dbReference type="SAM" id="Phobius"/>
    </source>
</evidence>
<feature type="transmembrane region" description="Helical" evidence="2">
    <location>
        <begin position="32"/>
        <end position="55"/>
    </location>
</feature>
<proteinExistence type="predicted"/>
<protein>
    <submittedName>
        <fullName evidence="3">Uncharacterized membrane protein (DUF485 family)</fullName>
    </submittedName>
</protein>
<feature type="transmembrane region" description="Helical" evidence="2">
    <location>
        <begin position="75"/>
        <end position="96"/>
    </location>
</feature>
<dbReference type="AlphaFoldDB" id="A0A7W3RA55"/>
<dbReference type="PANTHER" id="PTHR38441">
    <property type="entry name" value="INTEGRAL MEMBRANE PROTEIN-RELATED"/>
    <property type="match status" value="1"/>
</dbReference>
<reference evidence="3 4" key="1">
    <citation type="submission" date="2020-08" db="EMBL/GenBank/DDBJ databases">
        <title>Sequencing the genomes of 1000 actinobacteria strains.</title>
        <authorList>
            <person name="Klenk H.-P."/>
        </authorList>
    </citation>
    <scope>NUCLEOTIDE SEQUENCE [LARGE SCALE GENOMIC DNA]</scope>
    <source>
        <strain evidence="3 4">DSM 45823</strain>
    </source>
</reference>
<dbReference type="PANTHER" id="PTHR38441:SF1">
    <property type="entry name" value="MEMBRANE PROTEIN"/>
    <property type="match status" value="1"/>
</dbReference>
<dbReference type="Proteomes" id="UP000539313">
    <property type="component" value="Unassembled WGS sequence"/>
</dbReference>
<keyword evidence="2" id="KW-0812">Transmembrane</keyword>
<keyword evidence="4" id="KW-1185">Reference proteome</keyword>
<evidence type="ECO:0000256" key="1">
    <source>
        <dbReference type="SAM" id="MobiDB-lite"/>
    </source>
</evidence>
<evidence type="ECO:0000313" key="4">
    <source>
        <dbReference type="Proteomes" id="UP000539313"/>
    </source>
</evidence>